<organism evidence="2 3">
    <name type="scientific">Desmophyllum pertusum</name>
    <dbReference type="NCBI Taxonomy" id="174260"/>
    <lineage>
        <taxon>Eukaryota</taxon>
        <taxon>Metazoa</taxon>
        <taxon>Cnidaria</taxon>
        <taxon>Anthozoa</taxon>
        <taxon>Hexacorallia</taxon>
        <taxon>Scleractinia</taxon>
        <taxon>Caryophylliina</taxon>
        <taxon>Caryophylliidae</taxon>
        <taxon>Desmophyllum</taxon>
    </lineage>
</organism>
<evidence type="ECO:0000313" key="2">
    <source>
        <dbReference type="EMBL" id="KAJ7392277.1"/>
    </source>
</evidence>
<feature type="region of interest" description="Disordered" evidence="1">
    <location>
        <begin position="408"/>
        <end position="458"/>
    </location>
</feature>
<accession>A0A9X0D9H1</accession>
<evidence type="ECO:0000313" key="3">
    <source>
        <dbReference type="Proteomes" id="UP001163046"/>
    </source>
</evidence>
<feature type="compositionally biased region" description="Basic and acidic residues" evidence="1">
    <location>
        <begin position="448"/>
        <end position="458"/>
    </location>
</feature>
<feature type="compositionally biased region" description="Low complexity" evidence="1">
    <location>
        <begin position="430"/>
        <end position="440"/>
    </location>
</feature>
<dbReference type="Proteomes" id="UP001163046">
    <property type="component" value="Unassembled WGS sequence"/>
</dbReference>
<sequence length="512" mass="59210">MAAKKHKLCTGKEFESLSRKRQRTSISWGMESSETDARDAIKKFNLQVSMPPNVFGYHFEGPVSECQSKMADPRKGKTDRLQNGHNIQVQHHNWISRCKPEIMEQSDSCHMKGIPDIQGHIRDGQNALLQIHDGVERTFKTAQRRSRKGTPCRRLRDDSIKCNLADQEKNGSVSINRESRNPMPKNSFIYSAMNRDCMPIHSKAHVQEDIQHPPRNFDKNEMINEDHDMYIYGKRLLNQEFIPVNEIKKERNEQRRASLGRLIANQIIKKGGMKFTDPRIGSDATRRSKLPVDREQCKQARTAAFMMEHNMADQQRGRGIPLYSPGRDKTMTSDELLWHHKFAIENGKRQFVPRTNNHYASASRTQLIPPSCSWIYVGNTPSLMYPVQANYRNSGNVMTRDRFRVDPRLLKGKSEQTYSRALPLNKEPTSDYQSSTTSSNSEEDDGESMGRTEQWKRHVIKQDHLERRKKATEKEVQWNPVNTDTYEPKKLAVIRGNCGVSVNVQQKRLNEY</sequence>
<comment type="caution">
    <text evidence="2">The sequence shown here is derived from an EMBL/GenBank/DDBJ whole genome shotgun (WGS) entry which is preliminary data.</text>
</comment>
<name>A0A9X0D9H1_9CNID</name>
<proteinExistence type="predicted"/>
<dbReference type="AlphaFoldDB" id="A0A9X0D9H1"/>
<evidence type="ECO:0000256" key="1">
    <source>
        <dbReference type="SAM" id="MobiDB-lite"/>
    </source>
</evidence>
<protein>
    <submittedName>
        <fullName evidence="2">Uncharacterized protein</fullName>
    </submittedName>
</protein>
<dbReference type="EMBL" id="MU825402">
    <property type="protein sequence ID" value="KAJ7392277.1"/>
    <property type="molecule type" value="Genomic_DNA"/>
</dbReference>
<reference evidence="2" key="1">
    <citation type="submission" date="2023-01" db="EMBL/GenBank/DDBJ databases">
        <title>Genome assembly of the deep-sea coral Lophelia pertusa.</title>
        <authorList>
            <person name="Herrera S."/>
            <person name="Cordes E."/>
        </authorList>
    </citation>
    <scope>NUCLEOTIDE SEQUENCE</scope>
    <source>
        <strain evidence="2">USNM1676648</strain>
        <tissue evidence="2">Polyp</tissue>
    </source>
</reference>
<keyword evidence="3" id="KW-1185">Reference proteome</keyword>
<gene>
    <name evidence="2" type="ORF">OS493_013657</name>
</gene>